<protein>
    <recommendedName>
        <fullName evidence="3">DUF3575 domain-containing protein</fullName>
    </recommendedName>
</protein>
<dbReference type="Proteomes" id="UP000319829">
    <property type="component" value="Unassembled WGS sequence"/>
</dbReference>
<proteinExistence type="predicted"/>
<comment type="caution">
    <text evidence="1">The sequence shown here is derived from an EMBL/GenBank/DDBJ whole genome shotgun (WGS) entry which is preliminary data.</text>
</comment>
<name>A0A538SX70_UNCEI</name>
<evidence type="ECO:0000313" key="2">
    <source>
        <dbReference type="Proteomes" id="UP000319829"/>
    </source>
</evidence>
<reference evidence="1 2" key="1">
    <citation type="journal article" date="2019" name="Nat. Microbiol.">
        <title>Mediterranean grassland soil C-N compound turnover is dependent on rainfall and depth, and is mediated by genomically divergent microorganisms.</title>
        <authorList>
            <person name="Diamond S."/>
            <person name="Andeer P.F."/>
            <person name="Li Z."/>
            <person name="Crits-Christoph A."/>
            <person name="Burstein D."/>
            <person name="Anantharaman K."/>
            <person name="Lane K.R."/>
            <person name="Thomas B.C."/>
            <person name="Pan C."/>
            <person name="Northen T.R."/>
            <person name="Banfield J.F."/>
        </authorList>
    </citation>
    <scope>NUCLEOTIDE SEQUENCE [LARGE SCALE GENOMIC DNA]</scope>
    <source>
        <strain evidence="1">WS_4</strain>
    </source>
</reference>
<dbReference type="AlphaFoldDB" id="A0A538SX70"/>
<accession>A0A538SX70</accession>
<evidence type="ECO:0008006" key="3">
    <source>
        <dbReference type="Google" id="ProtNLM"/>
    </source>
</evidence>
<sequence length="198" mass="22414">MQPSLSGYYGAAGIAAKRHLTTRSALRFGFLVAINHSDGEGTRHVDMAFPYDTTLTTTRIENDSDRRDVSLFLHFVRYLGVGDRFGIFLEAGPTVRWKSEEYGSVDTYQGATYRYAGDRDSWNYGLDTDVGFEWLFSRRLSLAGRYGISALLTDTDYADAYDFYNPNDGYWDHRLDIVHSDGFNVQTTPAVISLTAYF</sequence>
<dbReference type="EMBL" id="VBOU01000012">
    <property type="protein sequence ID" value="TMQ55854.1"/>
    <property type="molecule type" value="Genomic_DNA"/>
</dbReference>
<evidence type="ECO:0000313" key="1">
    <source>
        <dbReference type="EMBL" id="TMQ55854.1"/>
    </source>
</evidence>
<organism evidence="1 2">
    <name type="scientific">Eiseniibacteriota bacterium</name>
    <dbReference type="NCBI Taxonomy" id="2212470"/>
    <lineage>
        <taxon>Bacteria</taxon>
        <taxon>Candidatus Eiseniibacteriota</taxon>
    </lineage>
</organism>
<gene>
    <name evidence="1" type="ORF">E6K74_01960</name>
</gene>